<organism evidence="11 12">
    <name type="scientific">Podila minutissima</name>
    <dbReference type="NCBI Taxonomy" id="64525"/>
    <lineage>
        <taxon>Eukaryota</taxon>
        <taxon>Fungi</taxon>
        <taxon>Fungi incertae sedis</taxon>
        <taxon>Mucoromycota</taxon>
        <taxon>Mortierellomycotina</taxon>
        <taxon>Mortierellomycetes</taxon>
        <taxon>Mortierellales</taxon>
        <taxon>Mortierellaceae</taxon>
        <taxon>Podila</taxon>
    </lineage>
</organism>
<evidence type="ECO:0000313" key="11">
    <source>
        <dbReference type="EMBL" id="KAF9331710.1"/>
    </source>
</evidence>
<keyword evidence="4 10" id="KW-0328">Glycosyltransferase</keyword>
<dbReference type="GO" id="GO:0006487">
    <property type="term" value="P:protein N-linked glycosylation"/>
    <property type="evidence" value="ECO:0007669"/>
    <property type="project" value="TreeGrafter"/>
</dbReference>
<feature type="transmembrane region" description="Helical" evidence="10">
    <location>
        <begin position="236"/>
        <end position="266"/>
    </location>
</feature>
<feature type="transmembrane region" description="Helical" evidence="10">
    <location>
        <begin position="128"/>
        <end position="159"/>
    </location>
</feature>
<evidence type="ECO:0000256" key="5">
    <source>
        <dbReference type="ARBA" id="ARBA00022679"/>
    </source>
</evidence>
<feature type="transmembrane region" description="Helical" evidence="10">
    <location>
        <begin position="286"/>
        <end position="306"/>
    </location>
</feature>
<dbReference type="PANTHER" id="PTHR22760">
    <property type="entry name" value="GLYCOSYLTRANSFERASE"/>
    <property type="match status" value="1"/>
</dbReference>
<accession>A0A9P5SML2</accession>
<dbReference type="EC" id="2.4.1.-" evidence="10"/>
<evidence type="ECO:0000313" key="12">
    <source>
        <dbReference type="Proteomes" id="UP000696485"/>
    </source>
</evidence>
<feature type="transmembrane region" description="Helical" evidence="10">
    <location>
        <begin position="96"/>
        <end position="116"/>
    </location>
</feature>
<keyword evidence="8 10" id="KW-1133">Transmembrane helix</keyword>
<keyword evidence="9 10" id="KW-0472">Membrane</keyword>
<proteinExistence type="inferred from homology"/>
<dbReference type="InterPro" id="IPR005599">
    <property type="entry name" value="GPI_mannosylTrfase"/>
</dbReference>
<evidence type="ECO:0000256" key="7">
    <source>
        <dbReference type="ARBA" id="ARBA00022824"/>
    </source>
</evidence>
<reference evidence="11" key="1">
    <citation type="journal article" date="2020" name="Fungal Divers.">
        <title>Resolving the Mortierellaceae phylogeny through synthesis of multi-gene phylogenetics and phylogenomics.</title>
        <authorList>
            <person name="Vandepol N."/>
            <person name="Liber J."/>
            <person name="Desiro A."/>
            <person name="Na H."/>
            <person name="Kennedy M."/>
            <person name="Barry K."/>
            <person name="Grigoriev I.V."/>
            <person name="Miller A.N."/>
            <person name="O'Donnell K."/>
            <person name="Stajich J.E."/>
            <person name="Bonito G."/>
        </authorList>
    </citation>
    <scope>NUCLEOTIDE SEQUENCE</scope>
    <source>
        <strain evidence="11">NVP1</strain>
    </source>
</reference>
<evidence type="ECO:0000256" key="4">
    <source>
        <dbReference type="ARBA" id="ARBA00022676"/>
    </source>
</evidence>
<dbReference type="EMBL" id="JAAAUY010000305">
    <property type="protein sequence ID" value="KAF9331710.1"/>
    <property type="molecule type" value="Genomic_DNA"/>
</dbReference>
<dbReference type="GO" id="GO:0000026">
    <property type="term" value="F:alpha-1,2-mannosyltransferase activity"/>
    <property type="evidence" value="ECO:0007669"/>
    <property type="project" value="TreeGrafter"/>
</dbReference>
<keyword evidence="5" id="KW-0808">Transferase</keyword>
<gene>
    <name evidence="11" type="primary">ALG9</name>
    <name evidence="11" type="ORF">BG006_005435</name>
</gene>
<evidence type="ECO:0000256" key="3">
    <source>
        <dbReference type="ARBA" id="ARBA00007063"/>
    </source>
</evidence>
<dbReference type="Pfam" id="PF03901">
    <property type="entry name" value="Glyco_transf_22"/>
    <property type="match status" value="2"/>
</dbReference>
<evidence type="ECO:0000256" key="9">
    <source>
        <dbReference type="ARBA" id="ARBA00023136"/>
    </source>
</evidence>
<feature type="transmembrane region" description="Helical" evidence="10">
    <location>
        <begin position="358"/>
        <end position="379"/>
    </location>
</feature>
<name>A0A9P5SML2_9FUNG</name>
<sequence length="625" mass="71408">MDEITRWRTSAAPYCPSYSVAFKAIFLVRALAATFSNISDCDEVFNFWEPMHYLQYGTGLETWEYSPVYAIRSWAYILVHALPAEITRLAMSANRVTFLPSTFAMYTTMLFFSQMLQPPRQHSVKRTFWAIFWVGLGALLGWPFSAAVGLPFALEELLIHSRNQSKKKTVRFRDWRRMRFLRLVSSSILVLGIVLIPLILIDHYYYDKFVVVPLNIVLYNVFGGDVGPNIFGTEPWWFYILNGLLNFNLLFLAALLSFPALAFTFLVAPDVIPNPPSSDGQLKDPLLLFTLKLSPFYLWFAIFTAQPHKEERFLFVVYPLICFNAVMTLFIAQKLAQRGLDRFVTRSKTAAIHKYSRGLVWVVLIVSAAVSVSRILALYEHYSAPIDVYRNAFDMVKVPEPLGASTSTVEGGPDPTMAAPNAPGSTVDALGKKEIIRVCVGKEWYRFPSHYFLPEGARLGLIKSHFDGLLPGEFYEQSESGYPTSGKTHHPLAIDWRWSAGRRPGTSHTPTLMNNENKEVVEYYTPLEQCHYLVDLDYSGRPEQEKFAESSSTSIATEETPDLEPRYLQNKEQWEKLYCRKFLDTTIGAGRNRWVRAFWIPDKITLALTRGQPKAWGDYCLARRK</sequence>
<evidence type="ECO:0000256" key="1">
    <source>
        <dbReference type="ARBA" id="ARBA00004477"/>
    </source>
</evidence>
<dbReference type="Proteomes" id="UP000696485">
    <property type="component" value="Unassembled WGS sequence"/>
</dbReference>
<comment type="subcellular location">
    <subcellularLocation>
        <location evidence="1 10">Endoplasmic reticulum membrane</location>
        <topology evidence="1 10">Multi-pass membrane protein</topology>
    </subcellularLocation>
</comment>
<dbReference type="PANTHER" id="PTHR22760:SF2">
    <property type="entry name" value="ALPHA-1,2-MANNOSYLTRANSFERASE ALG9"/>
    <property type="match status" value="1"/>
</dbReference>
<dbReference type="GO" id="GO:0005789">
    <property type="term" value="C:endoplasmic reticulum membrane"/>
    <property type="evidence" value="ECO:0007669"/>
    <property type="project" value="UniProtKB-SubCell"/>
</dbReference>
<evidence type="ECO:0000256" key="6">
    <source>
        <dbReference type="ARBA" id="ARBA00022692"/>
    </source>
</evidence>
<evidence type="ECO:0000256" key="10">
    <source>
        <dbReference type="RuleBase" id="RU363075"/>
    </source>
</evidence>
<keyword evidence="6 10" id="KW-0812">Transmembrane</keyword>
<protein>
    <recommendedName>
        <fullName evidence="10">Mannosyltransferase</fullName>
        <ecNumber evidence="10">2.4.1.-</ecNumber>
    </recommendedName>
</protein>
<dbReference type="AlphaFoldDB" id="A0A9P5SML2"/>
<evidence type="ECO:0000256" key="8">
    <source>
        <dbReference type="ARBA" id="ARBA00022989"/>
    </source>
</evidence>
<keyword evidence="7 10" id="KW-0256">Endoplasmic reticulum</keyword>
<comment type="caution">
    <text evidence="11">The sequence shown here is derived from an EMBL/GenBank/DDBJ whole genome shotgun (WGS) entry which is preliminary data.</text>
</comment>
<comment type="pathway">
    <text evidence="2">Protein modification; protein glycosylation.</text>
</comment>
<feature type="transmembrane region" description="Helical" evidence="10">
    <location>
        <begin position="312"/>
        <end position="332"/>
    </location>
</feature>
<comment type="similarity">
    <text evidence="3 10">Belongs to the glycosyltransferase 22 family.</text>
</comment>
<keyword evidence="12" id="KW-1185">Reference proteome</keyword>
<feature type="transmembrane region" description="Helical" evidence="10">
    <location>
        <begin position="180"/>
        <end position="201"/>
    </location>
</feature>
<evidence type="ECO:0000256" key="2">
    <source>
        <dbReference type="ARBA" id="ARBA00004922"/>
    </source>
</evidence>